<sequence>MKNYKVTFERSNKTIGSDVFTANSKQEAGHDFKECYRHDVYKILSIEEVEKQ</sequence>
<accession>A0ABZ3F2Q5</accession>
<organism evidence="1 2">
    <name type="scientific">Kineothrix sedimenti</name>
    <dbReference type="NCBI Taxonomy" id="3123317"/>
    <lineage>
        <taxon>Bacteria</taxon>
        <taxon>Bacillati</taxon>
        <taxon>Bacillota</taxon>
        <taxon>Clostridia</taxon>
        <taxon>Lachnospirales</taxon>
        <taxon>Lachnospiraceae</taxon>
        <taxon>Kineothrix</taxon>
    </lineage>
</organism>
<gene>
    <name evidence="1" type="ORF">V6984_08975</name>
</gene>
<protein>
    <recommendedName>
        <fullName evidence="3">Phage protein</fullName>
    </recommendedName>
</protein>
<dbReference type="Proteomes" id="UP001451571">
    <property type="component" value="Chromosome"/>
</dbReference>
<keyword evidence="2" id="KW-1185">Reference proteome</keyword>
<reference evidence="1 2" key="1">
    <citation type="submission" date="2024-02" db="EMBL/GenBank/DDBJ databases">
        <title>Bacterial strain from lacustrine sediment.</title>
        <authorList>
            <person name="Petit C."/>
            <person name="Fadhlaoui K."/>
        </authorList>
    </citation>
    <scope>NUCLEOTIDE SEQUENCE [LARGE SCALE GENOMIC DNA]</scope>
    <source>
        <strain evidence="1 2">IPX-CK</strain>
    </source>
</reference>
<evidence type="ECO:0008006" key="3">
    <source>
        <dbReference type="Google" id="ProtNLM"/>
    </source>
</evidence>
<evidence type="ECO:0000313" key="1">
    <source>
        <dbReference type="EMBL" id="XAH75868.1"/>
    </source>
</evidence>
<name>A0ABZ3F2Q5_9FIRM</name>
<dbReference type="RefSeq" id="WP_342759444.1">
    <property type="nucleotide sequence ID" value="NZ_CP146256.1"/>
</dbReference>
<dbReference type="EMBL" id="CP146256">
    <property type="protein sequence ID" value="XAH75868.1"/>
    <property type="molecule type" value="Genomic_DNA"/>
</dbReference>
<evidence type="ECO:0000313" key="2">
    <source>
        <dbReference type="Proteomes" id="UP001451571"/>
    </source>
</evidence>
<proteinExistence type="predicted"/>